<dbReference type="PROSITE" id="PS51387">
    <property type="entry name" value="FAD_PCMH"/>
    <property type="match status" value="1"/>
</dbReference>
<protein>
    <submittedName>
        <fullName evidence="7">FAD-binding oxidoreductase</fullName>
    </submittedName>
</protein>
<evidence type="ECO:0000313" key="7">
    <source>
        <dbReference type="EMBL" id="MFD1530327.1"/>
    </source>
</evidence>
<comment type="caution">
    <text evidence="7">The sequence shown here is derived from an EMBL/GenBank/DDBJ whole genome shotgun (WGS) entry which is preliminary data.</text>
</comment>
<accession>A0ABW4FJ33</accession>
<proteinExistence type="inferred from homology"/>
<dbReference type="InterPro" id="IPR006094">
    <property type="entry name" value="Oxid_FAD_bind_N"/>
</dbReference>
<keyword evidence="4" id="KW-0274">FAD</keyword>
<keyword evidence="8" id="KW-1185">Reference proteome</keyword>
<reference evidence="8" key="1">
    <citation type="journal article" date="2019" name="Int. J. Syst. Evol. Microbiol.">
        <title>The Global Catalogue of Microorganisms (GCM) 10K type strain sequencing project: providing services to taxonomists for standard genome sequencing and annotation.</title>
        <authorList>
            <consortium name="The Broad Institute Genomics Platform"/>
            <consortium name="The Broad Institute Genome Sequencing Center for Infectious Disease"/>
            <person name="Wu L."/>
            <person name="Ma J."/>
        </authorList>
    </citation>
    <scope>NUCLEOTIDE SEQUENCE [LARGE SCALE GENOMIC DNA]</scope>
    <source>
        <strain evidence="8">JCM 12165</strain>
    </source>
</reference>
<dbReference type="InterPro" id="IPR050416">
    <property type="entry name" value="FAD-linked_Oxidoreductase"/>
</dbReference>
<gene>
    <name evidence="7" type="ORF">ACFSCY_12825</name>
</gene>
<evidence type="ECO:0000259" key="6">
    <source>
        <dbReference type="PROSITE" id="PS51387"/>
    </source>
</evidence>
<evidence type="ECO:0000313" key="8">
    <source>
        <dbReference type="Proteomes" id="UP001597145"/>
    </source>
</evidence>
<name>A0ABW4FJ33_9PSEU</name>
<comment type="cofactor">
    <cofactor evidence="1">
        <name>FAD</name>
        <dbReference type="ChEBI" id="CHEBI:57692"/>
    </cofactor>
</comment>
<dbReference type="SUPFAM" id="SSF56176">
    <property type="entry name" value="FAD-binding/transporter-associated domain-like"/>
    <property type="match status" value="1"/>
</dbReference>
<keyword evidence="5" id="KW-0560">Oxidoreductase</keyword>
<evidence type="ECO:0000256" key="2">
    <source>
        <dbReference type="ARBA" id="ARBA00005466"/>
    </source>
</evidence>
<evidence type="ECO:0000256" key="3">
    <source>
        <dbReference type="ARBA" id="ARBA00022630"/>
    </source>
</evidence>
<dbReference type="EMBL" id="JBHUCP010000007">
    <property type="protein sequence ID" value="MFD1530327.1"/>
    <property type="molecule type" value="Genomic_DNA"/>
</dbReference>
<dbReference type="RefSeq" id="WP_343980184.1">
    <property type="nucleotide sequence ID" value="NZ_BAAAJG010000011.1"/>
</dbReference>
<dbReference type="InterPro" id="IPR016166">
    <property type="entry name" value="FAD-bd_PCMH"/>
</dbReference>
<dbReference type="PANTHER" id="PTHR42973">
    <property type="entry name" value="BINDING OXIDOREDUCTASE, PUTATIVE (AFU_ORTHOLOGUE AFUA_1G17690)-RELATED"/>
    <property type="match status" value="1"/>
</dbReference>
<dbReference type="Gene3D" id="3.30.465.10">
    <property type="match status" value="1"/>
</dbReference>
<sequence>MHHRIPGWDPGFTPQDFVALAGVTTGPVLLAGSPELCAEASACKGEPAIAVGAADATDVTAAVRFAADFGLPLIVLSPGHEPSGSEDGGLLLTTSRMNRVYIDRRNRTAIAEAGALWSDVVRRAAEAGLAPLVPPYGDMSVVGPDYGWAAGHVEAIEYVTPDAQLRRVTPVSDRRLFAQLCGSDPAEPCIGVITEMTFVLFR</sequence>
<dbReference type="InterPro" id="IPR016169">
    <property type="entry name" value="FAD-bd_PCMH_sub2"/>
</dbReference>
<feature type="domain" description="FAD-binding PCMH-type" evidence="6">
    <location>
        <begin position="43"/>
        <end position="202"/>
    </location>
</feature>
<comment type="similarity">
    <text evidence="2">Belongs to the oxygen-dependent FAD-linked oxidoreductase family.</text>
</comment>
<dbReference type="InterPro" id="IPR036318">
    <property type="entry name" value="FAD-bd_PCMH-like_sf"/>
</dbReference>
<evidence type="ECO:0000256" key="4">
    <source>
        <dbReference type="ARBA" id="ARBA00022827"/>
    </source>
</evidence>
<dbReference type="PANTHER" id="PTHR42973:SF39">
    <property type="entry name" value="FAD-BINDING PCMH-TYPE DOMAIN-CONTAINING PROTEIN"/>
    <property type="match status" value="1"/>
</dbReference>
<dbReference type="Gene3D" id="3.30.43.10">
    <property type="entry name" value="Uridine Diphospho-n-acetylenolpyruvylglucosamine Reductase, domain 2"/>
    <property type="match status" value="1"/>
</dbReference>
<organism evidence="7 8">
    <name type="scientific">Pseudonocardia aurantiaca</name>
    <dbReference type="NCBI Taxonomy" id="75290"/>
    <lineage>
        <taxon>Bacteria</taxon>
        <taxon>Bacillati</taxon>
        <taxon>Actinomycetota</taxon>
        <taxon>Actinomycetes</taxon>
        <taxon>Pseudonocardiales</taxon>
        <taxon>Pseudonocardiaceae</taxon>
        <taxon>Pseudonocardia</taxon>
    </lineage>
</organism>
<dbReference type="Proteomes" id="UP001597145">
    <property type="component" value="Unassembled WGS sequence"/>
</dbReference>
<dbReference type="Pfam" id="PF01565">
    <property type="entry name" value="FAD_binding_4"/>
    <property type="match status" value="1"/>
</dbReference>
<evidence type="ECO:0000256" key="1">
    <source>
        <dbReference type="ARBA" id="ARBA00001974"/>
    </source>
</evidence>
<dbReference type="InterPro" id="IPR016167">
    <property type="entry name" value="FAD-bd_PCMH_sub1"/>
</dbReference>
<evidence type="ECO:0000256" key="5">
    <source>
        <dbReference type="ARBA" id="ARBA00023002"/>
    </source>
</evidence>
<keyword evidence="3" id="KW-0285">Flavoprotein</keyword>